<dbReference type="GO" id="GO:0008745">
    <property type="term" value="F:N-acetylmuramoyl-L-alanine amidase activity"/>
    <property type="evidence" value="ECO:0007669"/>
    <property type="project" value="InterPro"/>
</dbReference>
<dbReference type="Pfam" id="PF01510">
    <property type="entry name" value="Amidase_2"/>
    <property type="match status" value="1"/>
</dbReference>
<dbReference type="EMBL" id="JAPTSV010000006">
    <property type="protein sequence ID" value="KAJ1526571.1"/>
    <property type="molecule type" value="Genomic_DNA"/>
</dbReference>
<dbReference type="SMART" id="SM00701">
    <property type="entry name" value="PGRP"/>
    <property type="match status" value="1"/>
</dbReference>
<dbReference type="PANTHER" id="PTHR11022">
    <property type="entry name" value="PEPTIDOGLYCAN RECOGNITION PROTEIN"/>
    <property type="match status" value="1"/>
</dbReference>
<keyword evidence="2" id="KW-0399">Innate immunity</keyword>
<dbReference type="SUPFAM" id="SSF55846">
    <property type="entry name" value="N-acetylmuramoyl-L-alanine amidase-like"/>
    <property type="match status" value="1"/>
</dbReference>
<evidence type="ECO:0000256" key="3">
    <source>
        <dbReference type="ARBA" id="ARBA00022859"/>
    </source>
</evidence>
<dbReference type="PANTHER" id="PTHR11022:SF41">
    <property type="entry name" value="PEPTIDOGLYCAN-RECOGNITION PROTEIN LC-RELATED"/>
    <property type="match status" value="1"/>
</dbReference>
<dbReference type="GO" id="GO:0045087">
    <property type="term" value="P:innate immune response"/>
    <property type="evidence" value="ECO:0007669"/>
    <property type="project" value="UniProtKB-KW"/>
</dbReference>
<protein>
    <recommendedName>
        <fullName evidence="4">Peptidoglycan recognition protein family domain-containing protein</fullName>
    </recommendedName>
</protein>
<evidence type="ECO:0000313" key="6">
    <source>
        <dbReference type="Proteomes" id="UP001075354"/>
    </source>
</evidence>
<dbReference type="GO" id="GO:0009253">
    <property type="term" value="P:peptidoglycan catabolic process"/>
    <property type="evidence" value="ECO:0007669"/>
    <property type="project" value="InterPro"/>
</dbReference>
<dbReference type="InterPro" id="IPR002502">
    <property type="entry name" value="Amidase_domain"/>
</dbReference>
<sequence length="119" mass="13221">MDVQGWADIAYHYLVASDGRVYEGRGWDAVGAIAHGWNWRAVGVAAIGDFTDAAPTSEQVKAMQRLLERGVALGKLRPGYRLYGKCQVSNKASPGAALMRELRTWSHWHNNSAEMHDYC</sequence>
<proteinExistence type="inferred from homology"/>
<name>A0AAV7XKA6_9NEOP</name>
<comment type="caution">
    <text evidence="5">The sequence shown here is derived from an EMBL/GenBank/DDBJ whole genome shotgun (WGS) entry which is preliminary data.</text>
</comment>
<keyword evidence="6" id="KW-1185">Reference proteome</keyword>
<keyword evidence="3" id="KW-0391">Immunity</keyword>
<dbReference type="CDD" id="cd06583">
    <property type="entry name" value="PGRP"/>
    <property type="match status" value="1"/>
</dbReference>
<reference evidence="5" key="1">
    <citation type="submission" date="2022-12" db="EMBL/GenBank/DDBJ databases">
        <title>Chromosome-level genome assembly of the bean flower thrips Megalurothrips usitatus.</title>
        <authorList>
            <person name="Ma L."/>
            <person name="Liu Q."/>
            <person name="Li H."/>
            <person name="Cai W."/>
        </authorList>
    </citation>
    <scope>NUCLEOTIDE SEQUENCE</scope>
    <source>
        <strain evidence="5">Cailab_2022a</strain>
    </source>
</reference>
<dbReference type="InterPro" id="IPR015510">
    <property type="entry name" value="PGRP"/>
</dbReference>
<organism evidence="5 6">
    <name type="scientific">Megalurothrips usitatus</name>
    <name type="common">bean blossom thrips</name>
    <dbReference type="NCBI Taxonomy" id="439358"/>
    <lineage>
        <taxon>Eukaryota</taxon>
        <taxon>Metazoa</taxon>
        <taxon>Ecdysozoa</taxon>
        <taxon>Arthropoda</taxon>
        <taxon>Hexapoda</taxon>
        <taxon>Insecta</taxon>
        <taxon>Pterygota</taxon>
        <taxon>Neoptera</taxon>
        <taxon>Paraneoptera</taxon>
        <taxon>Thysanoptera</taxon>
        <taxon>Terebrantia</taxon>
        <taxon>Thripoidea</taxon>
        <taxon>Thripidae</taxon>
        <taxon>Megalurothrips</taxon>
    </lineage>
</organism>
<dbReference type="Gene3D" id="3.40.80.10">
    <property type="entry name" value="Peptidoglycan recognition protein-like"/>
    <property type="match status" value="1"/>
</dbReference>
<feature type="domain" description="Peptidoglycan recognition protein family" evidence="4">
    <location>
        <begin position="1"/>
        <end position="89"/>
    </location>
</feature>
<evidence type="ECO:0000256" key="2">
    <source>
        <dbReference type="ARBA" id="ARBA00022588"/>
    </source>
</evidence>
<dbReference type="InterPro" id="IPR006619">
    <property type="entry name" value="PGRP_domain_met/bac"/>
</dbReference>
<gene>
    <name evidence="5" type="ORF">ONE63_008158</name>
</gene>
<evidence type="ECO:0000259" key="4">
    <source>
        <dbReference type="SMART" id="SM00701"/>
    </source>
</evidence>
<dbReference type="AlphaFoldDB" id="A0AAV7XKA6"/>
<dbReference type="Proteomes" id="UP001075354">
    <property type="component" value="Chromosome 6"/>
</dbReference>
<dbReference type="InterPro" id="IPR036505">
    <property type="entry name" value="Amidase/PGRP_sf"/>
</dbReference>
<dbReference type="GO" id="GO:0008270">
    <property type="term" value="F:zinc ion binding"/>
    <property type="evidence" value="ECO:0007669"/>
    <property type="project" value="InterPro"/>
</dbReference>
<evidence type="ECO:0000313" key="5">
    <source>
        <dbReference type="EMBL" id="KAJ1526571.1"/>
    </source>
</evidence>
<comment type="similarity">
    <text evidence="1">Belongs to the N-acetylmuramoyl-L-alanine amidase 2 family.</text>
</comment>
<accession>A0AAV7XKA6</accession>
<evidence type="ECO:0000256" key="1">
    <source>
        <dbReference type="ARBA" id="ARBA00007553"/>
    </source>
</evidence>